<comment type="caution">
    <text evidence="2">The sequence shown here is derived from an EMBL/GenBank/DDBJ whole genome shotgun (WGS) entry which is preliminary data.</text>
</comment>
<dbReference type="EMBL" id="BOQT01000025">
    <property type="protein sequence ID" value="GIN23089.1"/>
    <property type="molecule type" value="Genomic_DNA"/>
</dbReference>
<proteinExistence type="predicted"/>
<evidence type="ECO:0000313" key="2">
    <source>
        <dbReference type="EMBL" id="GIN23089.1"/>
    </source>
</evidence>
<accession>A0ABQ4KBH9</accession>
<dbReference type="Gene3D" id="3.40.430.10">
    <property type="entry name" value="Dihydrofolate Reductase, subunit A"/>
    <property type="match status" value="1"/>
</dbReference>
<organism evidence="2 3">
    <name type="scientific">Siminovitchia fordii</name>
    <dbReference type="NCBI Taxonomy" id="254759"/>
    <lineage>
        <taxon>Bacteria</taxon>
        <taxon>Bacillati</taxon>
        <taxon>Bacillota</taxon>
        <taxon>Bacilli</taxon>
        <taxon>Bacillales</taxon>
        <taxon>Bacillaceae</taxon>
        <taxon>Siminovitchia</taxon>
    </lineage>
</organism>
<sequence length="198" mass="23011">MSKNVRPRKIILDLAVTMDGFIEGKNGEVDWCIMDSEMGFINFLDQIDTIFYGRKSYDLWGEFTPKIEDSDTEKEIWKLVHSKEKYVFSKTQKGTDHKAIFINDNIFEEVNKLKNKPGKDIWLYGGASLITTFINLGLVDEYRLSVHPVILGEGKPLFNDIKQRLNLEMVNTRTFSSGVVQLTYHFNRNSFQRRKSQS</sequence>
<dbReference type="Pfam" id="PF01872">
    <property type="entry name" value="RibD_C"/>
    <property type="match status" value="1"/>
</dbReference>
<feature type="domain" description="Bacterial bifunctional deaminase-reductase C-terminal" evidence="1">
    <location>
        <begin position="8"/>
        <end position="180"/>
    </location>
</feature>
<name>A0ABQ4KBH9_9BACI</name>
<dbReference type="Proteomes" id="UP000680279">
    <property type="component" value="Unassembled WGS sequence"/>
</dbReference>
<dbReference type="SUPFAM" id="SSF53597">
    <property type="entry name" value="Dihydrofolate reductase-like"/>
    <property type="match status" value="1"/>
</dbReference>
<dbReference type="InterPro" id="IPR050765">
    <property type="entry name" value="Riboflavin_Biosynth_HTPR"/>
</dbReference>
<dbReference type="PANTHER" id="PTHR38011">
    <property type="entry name" value="DIHYDROFOLATE REDUCTASE FAMILY PROTEIN (AFU_ORTHOLOGUE AFUA_8G06820)"/>
    <property type="match status" value="1"/>
</dbReference>
<dbReference type="InterPro" id="IPR024072">
    <property type="entry name" value="DHFR-like_dom_sf"/>
</dbReference>
<evidence type="ECO:0000259" key="1">
    <source>
        <dbReference type="Pfam" id="PF01872"/>
    </source>
</evidence>
<gene>
    <name evidence="2" type="primary">yyaP</name>
    <name evidence="2" type="ORF">J1TS3_42230</name>
</gene>
<reference evidence="2 3" key="1">
    <citation type="submission" date="2021-03" db="EMBL/GenBank/DDBJ databases">
        <title>Antimicrobial resistance genes in bacteria isolated from Japanese honey, and their potential for conferring macrolide and lincosamide resistance in the American foulbrood pathogen Paenibacillus larvae.</title>
        <authorList>
            <person name="Okamoto M."/>
            <person name="Kumagai M."/>
            <person name="Kanamori H."/>
            <person name="Takamatsu D."/>
        </authorList>
    </citation>
    <scope>NUCLEOTIDE SEQUENCE [LARGE SCALE GENOMIC DNA]</scope>
    <source>
        <strain evidence="2 3">J1TS3</strain>
    </source>
</reference>
<dbReference type="PANTHER" id="PTHR38011:SF11">
    <property type="entry name" value="2,5-DIAMINO-6-RIBOSYLAMINO-4(3H)-PYRIMIDINONE 5'-PHOSPHATE REDUCTASE"/>
    <property type="match status" value="1"/>
</dbReference>
<protein>
    <recommendedName>
        <fullName evidence="1">Bacterial bifunctional deaminase-reductase C-terminal domain-containing protein</fullName>
    </recommendedName>
</protein>
<dbReference type="InterPro" id="IPR002734">
    <property type="entry name" value="RibDG_C"/>
</dbReference>
<evidence type="ECO:0000313" key="3">
    <source>
        <dbReference type="Proteomes" id="UP000680279"/>
    </source>
</evidence>
<keyword evidence="3" id="KW-1185">Reference proteome</keyword>
<dbReference type="RefSeq" id="WP_212963859.1">
    <property type="nucleotide sequence ID" value="NZ_BOQT01000025.1"/>
</dbReference>